<keyword evidence="3 5" id="KW-1133">Transmembrane helix</keyword>
<dbReference type="Pfam" id="PF04991">
    <property type="entry name" value="LicD"/>
    <property type="match status" value="1"/>
</dbReference>
<dbReference type="GO" id="GO:0009100">
    <property type="term" value="P:glycoprotein metabolic process"/>
    <property type="evidence" value="ECO:0007669"/>
    <property type="project" value="UniProtKB-ARBA"/>
</dbReference>
<evidence type="ECO:0000313" key="8">
    <source>
        <dbReference type="EMBL" id="KAB7502381.1"/>
    </source>
</evidence>
<dbReference type="Proteomes" id="UP000326759">
    <property type="component" value="Unassembled WGS sequence"/>
</dbReference>
<comment type="caution">
    <text evidence="8">The sequence shown here is derived from an EMBL/GenBank/DDBJ whole genome shotgun (WGS) entry which is preliminary data.</text>
</comment>
<dbReference type="InterPro" id="IPR009644">
    <property type="entry name" value="FKTN/MNN4/W02B3.4-1"/>
</dbReference>
<feature type="transmembrane region" description="Helical" evidence="5">
    <location>
        <begin position="12"/>
        <end position="33"/>
    </location>
</feature>
<evidence type="ECO:0000259" key="7">
    <source>
        <dbReference type="Pfam" id="PF19737"/>
    </source>
</evidence>
<comment type="subcellular location">
    <subcellularLocation>
        <location evidence="1">Membrane</location>
        <topology evidence="1">Single-pass membrane protein</topology>
    </subcellularLocation>
</comment>
<dbReference type="OrthoDB" id="444255at2759"/>
<feature type="domain" description="LicD/FKTN/FKRP nucleotidyltransferase" evidence="6">
    <location>
        <begin position="265"/>
        <end position="302"/>
    </location>
</feature>
<evidence type="ECO:0000256" key="1">
    <source>
        <dbReference type="ARBA" id="ARBA00004167"/>
    </source>
</evidence>
<dbReference type="InterPro" id="IPR007074">
    <property type="entry name" value="LicD/FKTN/FKRP_NTP_transf"/>
</dbReference>
<name>A0A5N5T6Y4_9CRUS</name>
<dbReference type="EMBL" id="SEYY01007706">
    <property type="protein sequence ID" value="KAB7502381.1"/>
    <property type="molecule type" value="Genomic_DNA"/>
</dbReference>
<evidence type="ECO:0000256" key="2">
    <source>
        <dbReference type="ARBA" id="ARBA00022692"/>
    </source>
</evidence>
<dbReference type="AlphaFoldDB" id="A0A5N5T6Y4"/>
<keyword evidence="2 5" id="KW-0812">Transmembrane</keyword>
<evidence type="ECO:0000256" key="5">
    <source>
        <dbReference type="SAM" id="Phobius"/>
    </source>
</evidence>
<feature type="domain" description="Ribitol-5-phosphate transferase FKTN N-terminal" evidence="7">
    <location>
        <begin position="183"/>
        <end position="249"/>
    </location>
</feature>
<gene>
    <name evidence="8" type="primary">FKTN</name>
    <name evidence="8" type="ORF">Anas_07963</name>
</gene>
<dbReference type="GO" id="GO:0000139">
    <property type="term" value="C:Golgi membrane"/>
    <property type="evidence" value="ECO:0007669"/>
    <property type="project" value="TreeGrafter"/>
</dbReference>
<dbReference type="PANTHER" id="PTHR15407">
    <property type="entry name" value="FUKUTIN-RELATED"/>
    <property type="match status" value="1"/>
</dbReference>
<keyword evidence="4 5" id="KW-0472">Membrane</keyword>
<reference evidence="8 9" key="1">
    <citation type="journal article" date="2019" name="PLoS Biol.">
        <title>Sex chromosomes control vertical transmission of feminizing Wolbachia symbionts in an isopod.</title>
        <authorList>
            <person name="Becking T."/>
            <person name="Chebbi M.A."/>
            <person name="Giraud I."/>
            <person name="Moumen B."/>
            <person name="Laverre T."/>
            <person name="Caubet Y."/>
            <person name="Peccoud J."/>
            <person name="Gilbert C."/>
            <person name="Cordaux R."/>
        </authorList>
    </citation>
    <scope>NUCLEOTIDE SEQUENCE [LARGE SCALE GENOMIC DNA]</scope>
    <source>
        <strain evidence="8">ANa2</strain>
        <tissue evidence="8">Whole body excluding digestive tract and cuticle</tissue>
    </source>
</reference>
<evidence type="ECO:0000256" key="4">
    <source>
        <dbReference type="ARBA" id="ARBA00023136"/>
    </source>
</evidence>
<dbReference type="Pfam" id="PF19737">
    <property type="entry name" value="FKTN_N"/>
    <property type="match status" value="1"/>
</dbReference>
<accession>A0A5N5T6Y4</accession>
<evidence type="ECO:0000313" key="9">
    <source>
        <dbReference type="Proteomes" id="UP000326759"/>
    </source>
</evidence>
<dbReference type="PANTHER" id="PTHR15407:SF28">
    <property type="entry name" value="RIBITOL-5-PHOSPHATE TRANSFERASE FKTN"/>
    <property type="match status" value="1"/>
</dbReference>
<proteinExistence type="predicted"/>
<sequence>MILCGHRIKYKQILLIGFIVCISLCILTLYFFLFPTRHFQPYLDVEDVQLLLRAAEANGVSVVLFDPLILHAWSSNEEVVKSGSCLFLCHVVGPLLFSITEKDLKNKGHFLSMLAQQGFTVTQFYADDKESHIFLRRYGPGLVISILYWSNAGYWRQYQLTGPPHHMAMVKQFITHETWGVLNMDRAYERFETNEAVIDEFKLTAPSNIEDFDEDYKNAKFIPCNETQATYFYTKYKEQDNPEVKRFQHLAWKTLAKSKTVLDKIGIPFWLSSGTLLGFFRQCNIIPWAVDVDLGIFIDDYSSEVIPSFEAAGMKLVHKFGQLDDSFELSFKESDIKVDLFFFYTEGGIMWNGGTQVKTGKKFKYVFPRFTLCWTEFLGLKVRIPCQTLDYIEANYGKNWFIPVKNWDWKSSPPNVQENGEWNENERDKVIVLVNEKSQND</sequence>
<keyword evidence="9" id="KW-1185">Reference proteome</keyword>
<dbReference type="InterPro" id="IPR045587">
    <property type="entry name" value="FKTN_N"/>
</dbReference>
<evidence type="ECO:0000259" key="6">
    <source>
        <dbReference type="Pfam" id="PF04991"/>
    </source>
</evidence>
<evidence type="ECO:0000256" key="3">
    <source>
        <dbReference type="ARBA" id="ARBA00022989"/>
    </source>
</evidence>
<protein>
    <submittedName>
        <fullName evidence="8">Fukutin</fullName>
    </submittedName>
</protein>
<organism evidence="8 9">
    <name type="scientific">Armadillidium nasatum</name>
    <dbReference type="NCBI Taxonomy" id="96803"/>
    <lineage>
        <taxon>Eukaryota</taxon>
        <taxon>Metazoa</taxon>
        <taxon>Ecdysozoa</taxon>
        <taxon>Arthropoda</taxon>
        <taxon>Crustacea</taxon>
        <taxon>Multicrustacea</taxon>
        <taxon>Malacostraca</taxon>
        <taxon>Eumalacostraca</taxon>
        <taxon>Peracarida</taxon>
        <taxon>Isopoda</taxon>
        <taxon>Oniscidea</taxon>
        <taxon>Crinocheta</taxon>
        <taxon>Armadillidiidae</taxon>
        <taxon>Armadillidium</taxon>
    </lineage>
</organism>